<accession>A0A4Q4MBU3</accession>
<proteinExistence type="predicted"/>
<evidence type="ECO:0000313" key="2">
    <source>
        <dbReference type="Proteomes" id="UP000292402"/>
    </source>
</evidence>
<dbReference type="Proteomes" id="UP000292402">
    <property type="component" value="Unassembled WGS sequence"/>
</dbReference>
<dbReference type="EMBL" id="PDXA01000025">
    <property type="protein sequence ID" value="RYN47582.1"/>
    <property type="molecule type" value="Genomic_DNA"/>
</dbReference>
<dbReference type="AlphaFoldDB" id="A0A4Q4MBU3"/>
<protein>
    <submittedName>
        <fullName evidence="1">Uncharacterized protein</fullName>
    </submittedName>
</protein>
<name>A0A4Q4MBU3_9PLEO</name>
<evidence type="ECO:0000313" key="1">
    <source>
        <dbReference type="EMBL" id="RYN47582.1"/>
    </source>
</evidence>
<gene>
    <name evidence="1" type="ORF">AA0114_g7528</name>
</gene>
<sequence length="274" mass="31712">MVEPEAGILRLPTELRQMIYDYIISANLNRTIKVTLDRDDKIHFENCKSILNLICTDTVFTQEVPSYLFRHFTFILTDSQRASYPIVEAFSKALSPKNRVCVRKIGIPFFTNGDDFGPPRPSLRARYWDSMGSIRQRKLAQKRLLRHNLSSALLLLNSMPALENLELGVDVTEVIGYVDRGTFILTSSSEFRKCLATTRSSGTFALNHPLSIALHSIKSMGKLRQVELKLKWSNFVFDSYKKSGRWFPRKLTQTVKEELEELFEDFLRREPWPK</sequence>
<organism evidence="1 2">
    <name type="scientific">Alternaria tenuissima</name>
    <dbReference type="NCBI Taxonomy" id="119927"/>
    <lineage>
        <taxon>Eukaryota</taxon>
        <taxon>Fungi</taxon>
        <taxon>Dikarya</taxon>
        <taxon>Ascomycota</taxon>
        <taxon>Pezizomycotina</taxon>
        <taxon>Dothideomycetes</taxon>
        <taxon>Pleosporomycetidae</taxon>
        <taxon>Pleosporales</taxon>
        <taxon>Pleosporineae</taxon>
        <taxon>Pleosporaceae</taxon>
        <taxon>Alternaria</taxon>
        <taxon>Alternaria sect. Alternaria</taxon>
        <taxon>Alternaria alternata complex</taxon>
    </lineage>
</organism>
<comment type="caution">
    <text evidence="1">The sequence shown here is derived from an EMBL/GenBank/DDBJ whole genome shotgun (WGS) entry which is preliminary data.</text>
</comment>
<reference evidence="2" key="1">
    <citation type="journal article" date="2019" name="bioRxiv">
        <title>Genomics, evolutionary history and diagnostics of the Alternaria alternata species group including apple and Asian pear pathotypes.</title>
        <authorList>
            <person name="Armitage A.D."/>
            <person name="Cockerton H.M."/>
            <person name="Sreenivasaprasad S."/>
            <person name="Woodhall J.W."/>
            <person name="Lane C.R."/>
            <person name="Harrison R.J."/>
            <person name="Clarkson J.P."/>
        </authorList>
    </citation>
    <scope>NUCLEOTIDE SEQUENCE [LARGE SCALE GENOMIC DNA]</scope>
    <source>
        <strain evidence="2">FERA 1082</strain>
    </source>
</reference>